<evidence type="ECO:0000256" key="1">
    <source>
        <dbReference type="SAM" id="MobiDB-lite"/>
    </source>
</evidence>
<accession>A0AAV4SDY2</accession>
<dbReference type="EMBL" id="BPLR01009286">
    <property type="protein sequence ID" value="GIY30866.1"/>
    <property type="molecule type" value="Genomic_DNA"/>
</dbReference>
<dbReference type="AlphaFoldDB" id="A0AAV4SDY2"/>
<organism evidence="2 3">
    <name type="scientific">Caerostris extrusa</name>
    <name type="common">Bark spider</name>
    <name type="synonym">Caerostris bankana</name>
    <dbReference type="NCBI Taxonomy" id="172846"/>
    <lineage>
        <taxon>Eukaryota</taxon>
        <taxon>Metazoa</taxon>
        <taxon>Ecdysozoa</taxon>
        <taxon>Arthropoda</taxon>
        <taxon>Chelicerata</taxon>
        <taxon>Arachnida</taxon>
        <taxon>Araneae</taxon>
        <taxon>Araneomorphae</taxon>
        <taxon>Entelegynae</taxon>
        <taxon>Araneoidea</taxon>
        <taxon>Araneidae</taxon>
        <taxon>Caerostris</taxon>
    </lineage>
</organism>
<protein>
    <submittedName>
        <fullName evidence="2">Uncharacterized protein</fullName>
    </submittedName>
</protein>
<evidence type="ECO:0000313" key="2">
    <source>
        <dbReference type="EMBL" id="GIY30866.1"/>
    </source>
</evidence>
<feature type="compositionally biased region" description="Basic and acidic residues" evidence="1">
    <location>
        <begin position="53"/>
        <end position="64"/>
    </location>
</feature>
<proteinExistence type="predicted"/>
<evidence type="ECO:0000313" key="3">
    <source>
        <dbReference type="Proteomes" id="UP001054945"/>
    </source>
</evidence>
<dbReference type="Proteomes" id="UP001054945">
    <property type="component" value="Unassembled WGS sequence"/>
</dbReference>
<sequence length="189" mass="21659">MSVEEIIPTQITSSHGSTTRKCKKLIHVFYQEFSGQIDGVYPKKKCGPLHCSEEPESCKSHSEELSNPLNSSREENAEDLLEVEFTSVNFTQLKNKSKSKNPIWQLQPESGSFRSEENVVTIYRIELYNRKSSATQCFACNNFHHGNNKNQNLTPIFKVWWPTFPQRLSHLHQLNAGLSSCMERISKVP</sequence>
<comment type="caution">
    <text evidence="2">The sequence shown here is derived from an EMBL/GenBank/DDBJ whole genome shotgun (WGS) entry which is preliminary data.</text>
</comment>
<feature type="region of interest" description="Disordered" evidence="1">
    <location>
        <begin position="53"/>
        <end position="73"/>
    </location>
</feature>
<name>A0AAV4SDY2_CAEEX</name>
<keyword evidence="3" id="KW-1185">Reference proteome</keyword>
<gene>
    <name evidence="2" type="ORF">CEXT_463291</name>
</gene>
<reference evidence="2 3" key="1">
    <citation type="submission" date="2021-06" db="EMBL/GenBank/DDBJ databases">
        <title>Caerostris extrusa draft genome.</title>
        <authorList>
            <person name="Kono N."/>
            <person name="Arakawa K."/>
        </authorList>
    </citation>
    <scope>NUCLEOTIDE SEQUENCE [LARGE SCALE GENOMIC DNA]</scope>
</reference>